<dbReference type="EMBL" id="PXOH01000004">
    <property type="protein sequence ID" value="PSF38305.1"/>
    <property type="molecule type" value="Genomic_DNA"/>
</dbReference>
<evidence type="ECO:0000313" key="2">
    <source>
        <dbReference type="EMBL" id="PSF38305.1"/>
    </source>
</evidence>
<dbReference type="OrthoDB" id="1814621at2"/>
<name>A0A2T1M0V7_9CHRO</name>
<gene>
    <name evidence="2" type="ORF">C7H19_04740</name>
</gene>
<dbReference type="AlphaFoldDB" id="A0A2T1M0V7"/>
<feature type="transmembrane region" description="Helical" evidence="1">
    <location>
        <begin position="387"/>
        <end position="406"/>
    </location>
</feature>
<protein>
    <recommendedName>
        <fullName evidence="4">DUF2029 domain-containing protein</fullName>
    </recommendedName>
</protein>
<organism evidence="2 3">
    <name type="scientific">Aphanothece hegewaldii CCALA 016</name>
    <dbReference type="NCBI Taxonomy" id="2107694"/>
    <lineage>
        <taxon>Bacteria</taxon>
        <taxon>Bacillati</taxon>
        <taxon>Cyanobacteriota</taxon>
        <taxon>Cyanophyceae</taxon>
        <taxon>Oscillatoriophycideae</taxon>
        <taxon>Chroococcales</taxon>
        <taxon>Aphanothecaceae</taxon>
        <taxon>Aphanothece</taxon>
    </lineage>
</organism>
<keyword evidence="1" id="KW-0812">Transmembrane</keyword>
<feature type="transmembrane region" description="Helical" evidence="1">
    <location>
        <begin position="12"/>
        <end position="31"/>
    </location>
</feature>
<feature type="transmembrane region" description="Helical" evidence="1">
    <location>
        <begin position="89"/>
        <end position="109"/>
    </location>
</feature>
<feature type="transmembrane region" description="Helical" evidence="1">
    <location>
        <begin position="305"/>
        <end position="322"/>
    </location>
</feature>
<evidence type="ECO:0000313" key="3">
    <source>
        <dbReference type="Proteomes" id="UP000239001"/>
    </source>
</evidence>
<feature type="transmembrane region" description="Helical" evidence="1">
    <location>
        <begin position="334"/>
        <end position="353"/>
    </location>
</feature>
<feature type="transmembrane region" description="Helical" evidence="1">
    <location>
        <begin position="359"/>
        <end position="380"/>
    </location>
</feature>
<proteinExistence type="predicted"/>
<sequence length="533" mass="61525">MQFPRIKNISPFLLWGIGYFVLVGLISVHLGQDVSWDLRNYHFYNPYMLLTGRFKYDILPAQIQTFFNPLMDVPFFISIYYLKIPPIIFGFFWGGLHGLNLLLIHQIVYHSMLNVKNLTRHLLSCFAALTGIWGAAFYSEIGTVIGDSTSSLFVLTSLLIIVYHLANFGKITLKNLMIAGLIMGLGVGLKLTVALYGIALIISINFIRNDKTEKLLNLCSLMSSMFAGFLITAGYWMILMWINFSSPLFPFFNKIFKSPYISTEFNLKDARFLPRDIWQTLFYPFYFTKKQTLVAELEFQDSRLAIAYIFIIAFIIFLLIKFIQKINRTSYNIINPSVLFLLVPFYVISYLIWLKMFSIYRYLLVLELLTPVLVILILGYICPSRKVLLFLSAILFTTMITTAKPLDWWRIPWKSSYFGIETKALKKYENKVIVMWEGSEASAFVVPYFPPSTRFVRISGNSGLEKGTLMQKKAEKIIKNTPENQLYVLDISPDKINPEEMQSQQKYQLLASQNCHKLSNNVANYTICPLQKL</sequence>
<dbReference type="Proteomes" id="UP000239001">
    <property type="component" value="Unassembled WGS sequence"/>
</dbReference>
<accession>A0A2T1M0V7</accession>
<dbReference type="RefSeq" id="WP_106455746.1">
    <property type="nucleotide sequence ID" value="NZ_PXOH01000004.1"/>
</dbReference>
<feature type="transmembrane region" description="Helical" evidence="1">
    <location>
        <begin position="121"/>
        <end position="138"/>
    </location>
</feature>
<comment type="caution">
    <text evidence="2">The sequence shown here is derived from an EMBL/GenBank/DDBJ whole genome shotgun (WGS) entry which is preliminary data.</text>
</comment>
<reference evidence="2 3" key="2">
    <citation type="submission" date="2018-03" db="EMBL/GenBank/DDBJ databases">
        <authorList>
            <person name="Keele B.F."/>
        </authorList>
    </citation>
    <scope>NUCLEOTIDE SEQUENCE [LARGE SCALE GENOMIC DNA]</scope>
    <source>
        <strain evidence="2 3">CCALA 016</strain>
    </source>
</reference>
<feature type="transmembrane region" description="Helical" evidence="1">
    <location>
        <begin position="150"/>
        <end position="166"/>
    </location>
</feature>
<keyword evidence="3" id="KW-1185">Reference proteome</keyword>
<feature type="transmembrane region" description="Helical" evidence="1">
    <location>
        <begin position="178"/>
        <end position="203"/>
    </location>
</feature>
<feature type="transmembrane region" description="Helical" evidence="1">
    <location>
        <begin position="215"/>
        <end position="242"/>
    </location>
</feature>
<evidence type="ECO:0000256" key="1">
    <source>
        <dbReference type="SAM" id="Phobius"/>
    </source>
</evidence>
<evidence type="ECO:0008006" key="4">
    <source>
        <dbReference type="Google" id="ProtNLM"/>
    </source>
</evidence>
<keyword evidence="1" id="KW-0472">Membrane</keyword>
<reference evidence="2 3" key="1">
    <citation type="submission" date="2018-03" db="EMBL/GenBank/DDBJ databases">
        <title>The ancient ancestry and fast evolution of plastids.</title>
        <authorList>
            <person name="Moore K.R."/>
            <person name="Magnabosco C."/>
            <person name="Momper L."/>
            <person name="Gold D.A."/>
            <person name="Bosak T."/>
            <person name="Fournier G.P."/>
        </authorList>
    </citation>
    <scope>NUCLEOTIDE SEQUENCE [LARGE SCALE GENOMIC DNA]</scope>
    <source>
        <strain evidence="2 3">CCALA 016</strain>
    </source>
</reference>
<feature type="transmembrane region" description="Helical" evidence="1">
    <location>
        <begin position="63"/>
        <end position="82"/>
    </location>
</feature>
<keyword evidence="1" id="KW-1133">Transmembrane helix</keyword>